<organism evidence="3 4">
    <name type="scientific">Magnaporthiopsis poae (strain ATCC 64411 / 73-15)</name>
    <name type="common">Kentucky bluegrass fungus</name>
    <name type="synonym">Magnaporthe poae</name>
    <dbReference type="NCBI Taxonomy" id="644358"/>
    <lineage>
        <taxon>Eukaryota</taxon>
        <taxon>Fungi</taxon>
        <taxon>Dikarya</taxon>
        <taxon>Ascomycota</taxon>
        <taxon>Pezizomycotina</taxon>
        <taxon>Sordariomycetes</taxon>
        <taxon>Sordariomycetidae</taxon>
        <taxon>Magnaporthales</taxon>
        <taxon>Magnaporthaceae</taxon>
        <taxon>Magnaporthiopsis</taxon>
    </lineage>
</organism>
<proteinExistence type="predicted"/>
<evidence type="ECO:0000313" key="3">
    <source>
        <dbReference type="EnsemblFungi" id="MAPG_06640T0"/>
    </source>
</evidence>
<gene>
    <name evidence="2" type="ORF">MAPG_06640</name>
</gene>
<dbReference type="Proteomes" id="UP000011715">
    <property type="component" value="Unassembled WGS sequence"/>
</dbReference>
<evidence type="ECO:0000256" key="1">
    <source>
        <dbReference type="SAM" id="MobiDB-lite"/>
    </source>
</evidence>
<evidence type="ECO:0000313" key="2">
    <source>
        <dbReference type="EMBL" id="KLU87645.1"/>
    </source>
</evidence>
<reference evidence="4" key="2">
    <citation type="submission" date="2010-05" db="EMBL/GenBank/DDBJ databases">
        <title>The genome sequence of Magnaporthe poae strain ATCC 64411.</title>
        <authorList>
            <person name="Ma L.-J."/>
            <person name="Dead R."/>
            <person name="Young S."/>
            <person name="Zeng Q."/>
            <person name="Koehrsen M."/>
            <person name="Alvarado L."/>
            <person name="Berlin A."/>
            <person name="Chapman S.B."/>
            <person name="Chen Z."/>
            <person name="Freedman E."/>
            <person name="Gellesch M."/>
            <person name="Goldberg J."/>
            <person name="Griggs A."/>
            <person name="Gujja S."/>
            <person name="Heilman E.R."/>
            <person name="Heiman D."/>
            <person name="Hepburn T."/>
            <person name="Howarth C."/>
            <person name="Jen D."/>
            <person name="Larson L."/>
            <person name="Mehta T."/>
            <person name="Neiman D."/>
            <person name="Pearson M."/>
            <person name="Roberts A."/>
            <person name="Saif S."/>
            <person name="Shea T."/>
            <person name="Shenoy N."/>
            <person name="Sisk P."/>
            <person name="Stolte C."/>
            <person name="Sykes S."/>
            <person name="Walk T."/>
            <person name="White J."/>
            <person name="Yandava C."/>
            <person name="Haas B."/>
            <person name="Nusbaum C."/>
            <person name="Birren B."/>
        </authorList>
    </citation>
    <scope>NUCLEOTIDE SEQUENCE [LARGE SCALE GENOMIC DNA]</scope>
    <source>
        <strain evidence="4">ATCC 64411 / 73-15</strain>
    </source>
</reference>
<reference evidence="3" key="4">
    <citation type="journal article" date="2015" name="G3 (Bethesda)">
        <title>Genome sequences of three phytopathogenic species of the Magnaporthaceae family of fungi.</title>
        <authorList>
            <person name="Okagaki L.H."/>
            <person name="Nunes C.C."/>
            <person name="Sailsbery J."/>
            <person name="Clay B."/>
            <person name="Brown D."/>
            <person name="John T."/>
            <person name="Oh Y."/>
            <person name="Young N."/>
            <person name="Fitzgerald M."/>
            <person name="Haas B.J."/>
            <person name="Zeng Q."/>
            <person name="Young S."/>
            <person name="Adiconis X."/>
            <person name="Fan L."/>
            <person name="Levin J.Z."/>
            <person name="Mitchell T.K."/>
            <person name="Okubara P.A."/>
            <person name="Farman M.L."/>
            <person name="Kohn L.M."/>
            <person name="Birren B."/>
            <person name="Ma L.-J."/>
            <person name="Dean R.A."/>
        </authorList>
    </citation>
    <scope>NUCLEOTIDE SEQUENCE</scope>
    <source>
        <strain evidence="3">ATCC 64411 / 73-15</strain>
    </source>
</reference>
<accession>A0A0C4E2J9</accession>
<reference evidence="2" key="3">
    <citation type="submission" date="2011-03" db="EMBL/GenBank/DDBJ databases">
        <title>Annotation of Magnaporthe poae ATCC 64411.</title>
        <authorList>
            <person name="Ma L.-J."/>
            <person name="Dead R."/>
            <person name="Young S.K."/>
            <person name="Zeng Q."/>
            <person name="Gargeya S."/>
            <person name="Fitzgerald M."/>
            <person name="Haas B."/>
            <person name="Abouelleil A."/>
            <person name="Alvarado L."/>
            <person name="Arachchi H.M."/>
            <person name="Berlin A."/>
            <person name="Brown A."/>
            <person name="Chapman S.B."/>
            <person name="Chen Z."/>
            <person name="Dunbar C."/>
            <person name="Freedman E."/>
            <person name="Gearin G."/>
            <person name="Gellesch M."/>
            <person name="Goldberg J."/>
            <person name="Griggs A."/>
            <person name="Gujja S."/>
            <person name="Heiman D."/>
            <person name="Howarth C."/>
            <person name="Larson L."/>
            <person name="Lui A."/>
            <person name="MacDonald P.J.P."/>
            <person name="Mehta T."/>
            <person name="Montmayeur A."/>
            <person name="Murphy C."/>
            <person name="Neiman D."/>
            <person name="Pearson M."/>
            <person name="Priest M."/>
            <person name="Roberts A."/>
            <person name="Saif S."/>
            <person name="Shea T."/>
            <person name="Shenoy N."/>
            <person name="Sisk P."/>
            <person name="Stolte C."/>
            <person name="Sykes S."/>
            <person name="Yandava C."/>
            <person name="Wortman J."/>
            <person name="Nusbaum C."/>
            <person name="Birren B."/>
        </authorList>
    </citation>
    <scope>NUCLEOTIDE SEQUENCE</scope>
    <source>
        <strain evidence="2">ATCC 64411</strain>
    </source>
</reference>
<feature type="region of interest" description="Disordered" evidence="1">
    <location>
        <begin position="133"/>
        <end position="170"/>
    </location>
</feature>
<dbReference type="EMBL" id="GL876970">
    <property type="protein sequence ID" value="KLU87645.1"/>
    <property type="molecule type" value="Genomic_DNA"/>
</dbReference>
<protein>
    <submittedName>
        <fullName evidence="2 3">Uncharacterized protein</fullName>
    </submittedName>
</protein>
<keyword evidence="4" id="KW-1185">Reference proteome</keyword>
<dbReference type="AlphaFoldDB" id="A0A0C4E2J9"/>
<reference evidence="2" key="1">
    <citation type="submission" date="2010-05" db="EMBL/GenBank/DDBJ databases">
        <title>The Genome Sequence of Magnaporthe poae strain ATCC 64411.</title>
        <authorList>
            <consortium name="The Broad Institute Genome Sequencing Platform"/>
            <consortium name="Broad Institute Genome Sequencing Center for Infectious Disease"/>
            <person name="Ma L.-J."/>
            <person name="Dead R."/>
            <person name="Young S."/>
            <person name="Zeng Q."/>
            <person name="Koehrsen M."/>
            <person name="Alvarado L."/>
            <person name="Berlin A."/>
            <person name="Chapman S.B."/>
            <person name="Chen Z."/>
            <person name="Freedman E."/>
            <person name="Gellesch M."/>
            <person name="Goldberg J."/>
            <person name="Griggs A."/>
            <person name="Gujja S."/>
            <person name="Heilman E.R."/>
            <person name="Heiman D."/>
            <person name="Hepburn T."/>
            <person name="Howarth C."/>
            <person name="Jen D."/>
            <person name="Larson L."/>
            <person name="Mehta T."/>
            <person name="Neiman D."/>
            <person name="Pearson M."/>
            <person name="Roberts A."/>
            <person name="Saif S."/>
            <person name="Shea T."/>
            <person name="Shenoy N."/>
            <person name="Sisk P."/>
            <person name="Stolte C."/>
            <person name="Sykes S."/>
            <person name="Walk T."/>
            <person name="White J."/>
            <person name="Yandava C."/>
            <person name="Haas B."/>
            <person name="Nusbaum C."/>
            <person name="Birren B."/>
        </authorList>
    </citation>
    <scope>NUCLEOTIDE SEQUENCE</scope>
    <source>
        <strain evidence="2">ATCC 64411</strain>
    </source>
</reference>
<name>A0A0C4E2J9_MAGP6</name>
<dbReference type="EnsemblFungi" id="MAPG_06640T0">
    <property type="protein sequence ID" value="MAPG_06640T0"/>
    <property type="gene ID" value="MAPG_06640"/>
</dbReference>
<dbReference type="VEuPathDB" id="FungiDB:MAPG_06640"/>
<evidence type="ECO:0000313" key="4">
    <source>
        <dbReference type="Proteomes" id="UP000011715"/>
    </source>
</evidence>
<dbReference type="EMBL" id="ADBL01001607">
    <property type="status" value="NOT_ANNOTATED_CDS"/>
    <property type="molecule type" value="Genomic_DNA"/>
</dbReference>
<sequence length="204" mass="22186">MGVRICVPGLRHGIVASSARQYLHIRTRAQHEPAQSSPLPMMKRRHCRWLDWATSHNDGQCVSGGLIQSGWPPCPHCRDAPRIGGRAWSSASLAIMLARSRPNEPGQPAKAGGAGRSWGNNAARTTHACRLSAHAGSEVEAKNSRARWVAAQTGTAQQPTDGGARGRAGGNKDGWLVAGWWYSQEPCHDWADASPRQQRWSFLT</sequence>
<feature type="region of interest" description="Disordered" evidence="1">
    <location>
        <begin position="101"/>
        <end position="121"/>
    </location>
</feature>
<reference evidence="3" key="5">
    <citation type="submission" date="2015-06" db="UniProtKB">
        <authorList>
            <consortium name="EnsemblFungi"/>
        </authorList>
    </citation>
    <scope>IDENTIFICATION</scope>
    <source>
        <strain evidence="3">ATCC 64411</strain>
    </source>
</reference>